<dbReference type="Pfam" id="PF00353">
    <property type="entry name" value="HemolysinCabind"/>
    <property type="match status" value="9"/>
</dbReference>
<evidence type="ECO:0000256" key="1">
    <source>
        <dbReference type="ARBA" id="ARBA00004370"/>
    </source>
</evidence>
<dbReference type="InterPro" id="IPR018511">
    <property type="entry name" value="Hemolysin-typ_Ca-bd_CS"/>
</dbReference>
<proteinExistence type="predicted"/>
<feature type="compositionally biased region" description="Basic and acidic residues" evidence="8">
    <location>
        <begin position="217"/>
        <end position="231"/>
    </location>
</feature>
<dbReference type="InterPro" id="IPR050557">
    <property type="entry name" value="RTX_toxin/Mannuronan_C5-epim"/>
</dbReference>
<evidence type="ECO:0000256" key="7">
    <source>
        <dbReference type="ARBA" id="ARBA00023136"/>
    </source>
</evidence>
<evidence type="ECO:0000256" key="8">
    <source>
        <dbReference type="SAM" id="MobiDB-lite"/>
    </source>
</evidence>
<accession>A0ABU5I0C4</accession>
<evidence type="ECO:0000259" key="9">
    <source>
        <dbReference type="Pfam" id="PF17892"/>
    </source>
</evidence>
<dbReference type="InterPro" id="IPR041690">
    <property type="entry name" value="Cadherin_5"/>
</dbReference>
<dbReference type="RefSeq" id="WP_322186243.1">
    <property type="nucleotide sequence ID" value="NZ_JAXLPB010000002.1"/>
</dbReference>
<dbReference type="SUPFAM" id="SSF51120">
    <property type="entry name" value="beta-Roll"/>
    <property type="match status" value="3"/>
</dbReference>
<organism evidence="10 11">
    <name type="scientific">Fulvimarina uroteuthidis</name>
    <dbReference type="NCBI Taxonomy" id="3098149"/>
    <lineage>
        <taxon>Bacteria</taxon>
        <taxon>Pseudomonadati</taxon>
        <taxon>Pseudomonadota</taxon>
        <taxon>Alphaproteobacteria</taxon>
        <taxon>Hyphomicrobiales</taxon>
        <taxon>Aurantimonadaceae</taxon>
        <taxon>Fulvimarina</taxon>
    </lineage>
</organism>
<feature type="domain" description="Cadherin-like" evidence="9">
    <location>
        <begin position="254"/>
        <end position="346"/>
    </location>
</feature>
<comment type="subcellular location">
    <subcellularLocation>
        <location evidence="1">Membrane</location>
    </subcellularLocation>
    <subcellularLocation>
        <location evidence="2">Secreted</location>
    </subcellularLocation>
</comment>
<dbReference type="Proteomes" id="UP001294412">
    <property type="component" value="Unassembled WGS sequence"/>
</dbReference>
<feature type="region of interest" description="Disordered" evidence="8">
    <location>
        <begin position="56"/>
        <end position="87"/>
    </location>
</feature>
<keyword evidence="5" id="KW-0677">Repeat</keyword>
<feature type="region of interest" description="Disordered" evidence="8">
    <location>
        <begin position="541"/>
        <end position="646"/>
    </location>
</feature>
<keyword evidence="4" id="KW-0800">Toxin</keyword>
<feature type="region of interest" description="Disordered" evidence="8">
    <location>
        <begin position="447"/>
        <end position="468"/>
    </location>
</feature>
<dbReference type="InterPro" id="IPR011049">
    <property type="entry name" value="Serralysin-like_metalloprot_C"/>
</dbReference>
<evidence type="ECO:0000256" key="2">
    <source>
        <dbReference type="ARBA" id="ARBA00004613"/>
    </source>
</evidence>
<keyword evidence="7" id="KW-0472">Membrane</keyword>
<evidence type="ECO:0000313" key="11">
    <source>
        <dbReference type="Proteomes" id="UP001294412"/>
    </source>
</evidence>
<evidence type="ECO:0000256" key="5">
    <source>
        <dbReference type="ARBA" id="ARBA00022737"/>
    </source>
</evidence>
<evidence type="ECO:0000256" key="6">
    <source>
        <dbReference type="ARBA" id="ARBA00023026"/>
    </source>
</evidence>
<dbReference type="PANTHER" id="PTHR38340:SF1">
    <property type="entry name" value="S-LAYER PROTEIN"/>
    <property type="match status" value="1"/>
</dbReference>
<sequence>MDDRLTLGIPDQDAANAPKQRFALAADAARVNSLAILPLFVVAFVGIVRQLFQDEETDAPAKPKSSPHPGPAPDAVAAEPSPIEPADTADLDKVVRIADYFDALAKGKPLPAFDVSQFAFADAGDEPYRSVFERATKMLPVEDPGTGEGARLLGLGSAGAPAAVRPVANDNRPFDDFAIDTLPPSSFNPVGPNGDPGFPPEGTWMPGDVARPGDATRPGDTHNPAQHDRDPYAPSPGTGDGDDEPEASPPVRGNRRPVLTGPVYLDHGLLNLSVIITMGELLDGASDPDGDTLIVRHLEVDGGGRLERIGLDRWLYTPATDETGAVIFRYEVTDGTDPVVQTAHLEIRLPEKEAIVGTDGDDVLIGTPYADLIDARGGDDMAYGREGDDVLHGGEGRDRLVGGDGDDVLWGGAGNDILFGGDGDDTLFGEAGDDLIFGDTGNDVIYGGTGDDEAHGGDGDDVVDGGAGHDLLFGDAGSDVIDGGAGDDRIEGGAGDDVLIGGAGNDTLDGGDGNDLLHGDAGEDVLIGGAGNDGLHGGAGADALDGGDGNDVLRGDEGDDILLGGAGNDELEGGTGDDTLDGGDGDDVLHGNEGDDSLAGAAGSDGLHGGAGNDMLDGGMGDDDLYGGGGDDHLVGGAGDDTLSDGDGMDILEGGEGDDCFVLEADGVIDTVDGGDGEDTVDLSEIVFDSTVDLPDGWVMIDGTREACLIEIDNVRGGHGNDRLVANDEVNIMIGGAGNDIFVFRTLDALTNNGGPRDHIQDFSVGDRIDLSRLGRDLDDFGAQKLFFAGAASAAAEELGALTFRHEFIAKEAGEQQITVLAGQLDEADDCEFELVLYGRHLLTERDFILAGDDD</sequence>
<comment type="caution">
    <text evidence="10">The sequence shown here is derived from an EMBL/GenBank/DDBJ whole genome shotgun (WGS) entry which is preliminary data.</text>
</comment>
<dbReference type="Pfam" id="PF17892">
    <property type="entry name" value="Cadherin_5"/>
    <property type="match status" value="1"/>
</dbReference>
<dbReference type="PROSITE" id="PS00330">
    <property type="entry name" value="HEMOLYSIN_CALCIUM"/>
    <property type="match status" value="10"/>
</dbReference>
<keyword evidence="6" id="KW-0843">Virulence</keyword>
<dbReference type="Gene3D" id="2.150.10.10">
    <property type="entry name" value="Serralysin-like metalloprotease, C-terminal"/>
    <property type="match status" value="7"/>
</dbReference>
<keyword evidence="3" id="KW-0964">Secreted</keyword>
<gene>
    <name evidence="10" type="ORF">U0C82_06380</name>
</gene>
<name>A0ABU5I0C4_9HYPH</name>
<dbReference type="InterPro" id="IPR003995">
    <property type="entry name" value="RTX_toxin_determinant-A"/>
</dbReference>
<evidence type="ECO:0000256" key="3">
    <source>
        <dbReference type="ARBA" id="ARBA00022525"/>
    </source>
</evidence>
<reference evidence="10 11" key="1">
    <citation type="submission" date="2023-12" db="EMBL/GenBank/DDBJ databases">
        <title>Description of Novel Strain Fulvimarina sp. 2208YS6-2-32 isolated from Uroteuthis (Photololigo) edulis.</title>
        <authorList>
            <person name="Park J.-S."/>
        </authorList>
    </citation>
    <scope>NUCLEOTIDE SEQUENCE [LARGE SCALE GENOMIC DNA]</scope>
    <source>
        <strain evidence="10 11">2208YS6-2-32</strain>
    </source>
</reference>
<keyword evidence="11" id="KW-1185">Reference proteome</keyword>
<dbReference type="PRINTS" id="PR01488">
    <property type="entry name" value="RTXTOXINA"/>
</dbReference>
<evidence type="ECO:0000256" key="4">
    <source>
        <dbReference type="ARBA" id="ARBA00022656"/>
    </source>
</evidence>
<dbReference type="PANTHER" id="PTHR38340">
    <property type="entry name" value="S-LAYER PROTEIN"/>
    <property type="match status" value="1"/>
</dbReference>
<evidence type="ECO:0000313" key="10">
    <source>
        <dbReference type="EMBL" id="MDY8108770.1"/>
    </source>
</evidence>
<dbReference type="InterPro" id="IPR001343">
    <property type="entry name" value="Hemolysn_Ca-bd"/>
</dbReference>
<dbReference type="EMBL" id="JAXLPB010000002">
    <property type="protein sequence ID" value="MDY8108770.1"/>
    <property type="molecule type" value="Genomic_DNA"/>
</dbReference>
<feature type="region of interest" description="Disordered" evidence="8">
    <location>
        <begin position="175"/>
        <end position="259"/>
    </location>
</feature>
<protein>
    <submittedName>
        <fullName evidence="10">Cadherin-like domain-containing protein</fullName>
    </submittedName>
</protein>
<dbReference type="PRINTS" id="PR00313">
    <property type="entry name" value="CABNDNGRPT"/>
</dbReference>